<evidence type="ECO:0000313" key="1">
    <source>
        <dbReference type="EMBL" id="KAF2850982.1"/>
    </source>
</evidence>
<evidence type="ECO:0000313" key="2">
    <source>
        <dbReference type="Proteomes" id="UP000799423"/>
    </source>
</evidence>
<proteinExistence type="predicted"/>
<reference evidence="1" key="1">
    <citation type="submission" date="2020-01" db="EMBL/GenBank/DDBJ databases">
        <authorList>
            <consortium name="DOE Joint Genome Institute"/>
            <person name="Haridas S."/>
            <person name="Albert R."/>
            <person name="Binder M."/>
            <person name="Bloem J."/>
            <person name="Labutti K."/>
            <person name="Salamov A."/>
            <person name="Andreopoulos B."/>
            <person name="Baker S.E."/>
            <person name="Barry K."/>
            <person name="Bills G."/>
            <person name="Bluhm B.H."/>
            <person name="Cannon C."/>
            <person name="Castanera R."/>
            <person name="Culley D.E."/>
            <person name="Daum C."/>
            <person name="Ezra D."/>
            <person name="Gonzalez J.B."/>
            <person name="Henrissat B."/>
            <person name="Kuo A."/>
            <person name="Liang C."/>
            <person name="Lipzen A."/>
            <person name="Lutzoni F."/>
            <person name="Magnuson J."/>
            <person name="Mondo S."/>
            <person name="Nolan M."/>
            <person name="Ohm R."/>
            <person name="Pangilinan J."/>
            <person name="Park H.-J."/>
            <person name="Ramirez L."/>
            <person name="Alfaro M."/>
            <person name="Sun H."/>
            <person name="Tritt A."/>
            <person name="Yoshinaga Y."/>
            <person name="Zwiers L.-H."/>
            <person name="Turgeon B.G."/>
            <person name="Goodwin S.B."/>
            <person name="Spatafora J.W."/>
            <person name="Crous P.W."/>
            <person name="Grigoriev I.V."/>
        </authorList>
    </citation>
    <scope>NUCLEOTIDE SEQUENCE</scope>
    <source>
        <strain evidence="1">IPT5</strain>
    </source>
</reference>
<dbReference type="AlphaFoldDB" id="A0A6A7B6W5"/>
<accession>A0A6A7B6W5</accession>
<organism evidence="1 2">
    <name type="scientific">Plenodomus tracheiphilus IPT5</name>
    <dbReference type="NCBI Taxonomy" id="1408161"/>
    <lineage>
        <taxon>Eukaryota</taxon>
        <taxon>Fungi</taxon>
        <taxon>Dikarya</taxon>
        <taxon>Ascomycota</taxon>
        <taxon>Pezizomycotina</taxon>
        <taxon>Dothideomycetes</taxon>
        <taxon>Pleosporomycetidae</taxon>
        <taxon>Pleosporales</taxon>
        <taxon>Pleosporineae</taxon>
        <taxon>Leptosphaeriaceae</taxon>
        <taxon>Plenodomus</taxon>
    </lineage>
</organism>
<name>A0A6A7B6W5_9PLEO</name>
<dbReference type="Proteomes" id="UP000799423">
    <property type="component" value="Unassembled WGS sequence"/>
</dbReference>
<gene>
    <name evidence="1" type="ORF">T440DRAFT_468112</name>
</gene>
<dbReference type="EMBL" id="MU006304">
    <property type="protein sequence ID" value="KAF2850982.1"/>
    <property type="molecule type" value="Genomic_DNA"/>
</dbReference>
<protein>
    <submittedName>
        <fullName evidence="1">Uncharacterized protein</fullName>
    </submittedName>
</protein>
<keyword evidence="2" id="KW-1185">Reference proteome</keyword>
<sequence>MVNAHFNPHPLLLATCSPITARIAPVGQPSLDAALIAAQCFQRRVASRVETMISELLACDPTSQLFLPPFLAFVPCTTMLCCAAHISRAPLQARD</sequence>
<feature type="non-terminal residue" evidence="1">
    <location>
        <position position="95"/>
    </location>
</feature>